<proteinExistence type="predicted"/>
<dbReference type="GO" id="GO:0045454">
    <property type="term" value="P:cell redox homeostasis"/>
    <property type="evidence" value="ECO:0007669"/>
    <property type="project" value="TreeGrafter"/>
</dbReference>
<dbReference type="CDD" id="cd02947">
    <property type="entry name" value="TRX_family"/>
    <property type="match status" value="1"/>
</dbReference>
<dbReference type="PANTHER" id="PTHR32234">
    <property type="entry name" value="THIOL:DISULFIDE INTERCHANGE PROTEIN DSBD"/>
    <property type="match status" value="1"/>
</dbReference>
<evidence type="ECO:0000313" key="2">
    <source>
        <dbReference type="EMBL" id="RED44158.1"/>
    </source>
</evidence>
<name>A0A3D9H3S7_9FLAO</name>
<reference evidence="2 3" key="1">
    <citation type="submission" date="2018-07" db="EMBL/GenBank/DDBJ databases">
        <title>Genomic Encyclopedia of Type Strains, Phase III (KMG-III): the genomes of soil and plant-associated and newly described type strains.</title>
        <authorList>
            <person name="Whitman W."/>
        </authorList>
    </citation>
    <scope>NUCLEOTIDE SEQUENCE [LARGE SCALE GENOMIC DNA]</scope>
    <source>
        <strain evidence="2 3">CECT 8487</strain>
    </source>
</reference>
<dbReference type="RefSeq" id="WP_116525231.1">
    <property type="nucleotide sequence ID" value="NZ_QRDX01000020.1"/>
</dbReference>
<dbReference type="EMBL" id="QRDX01000020">
    <property type="protein sequence ID" value="RED44158.1"/>
    <property type="molecule type" value="Genomic_DNA"/>
</dbReference>
<evidence type="ECO:0000259" key="1">
    <source>
        <dbReference type="PROSITE" id="PS51352"/>
    </source>
</evidence>
<gene>
    <name evidence="2" type="ORF">DFQ02_1201</name>
</gene>
<dbReference type="InterPro" id="IPR013766">
    <property type="entry name" value="Thioredoxin_domain"/>
</dbReference>
<keyword evidence="3" id="KW-1185">Reference proteome</keyword>
<organism evidence="2 3">
    <name type="scientific">Seonamhaeicola aphaedonensis</name>
    <dbReference type="NCBI Taxonomy" id="1461338"/>
    <lineage>
        <taxon>Bacteria</taxon>
        <taxon>Pseudomonadati</taxon>
        <taxon>Bacteroidota</taxon>
        <taxon>Flavobacteriia</taxon>
        <taxon>Flavobacteriales</taxon>
        <taxon>Flavobacteriaceae</taxon>
    </lineage>
</organism>
<dbReference type="PROSITE" id="PS51352">
    <property type="entry name" value="THIOREDOXIN_2"/>
    <property type="match status" value="1"/>
</dbReference>
<dbReference type="PANTHER" id="PTHR32234:SF0">
    <property type="entry name" value="THIOL:DISULFIDE INTERCHANGE PROTEIN DSBD"/>
    <property type="match status" value="1"/>
</dbReference>
<accession>A0A3D9H3S7</accession>
<protein>
    <submittedName>
        <fullName evidence="2">Thioredoxin-like protein</fullName>
    </submittedName>
</protein>
<dbReference type="GO" id="GO:0015035">
    <property type="term" value="F:protein-disulfide reductase activity"/>
    <property type="evidence" value="ECO:0007669"/>
    <property type="project" value="TreeGrafter"/>
</dbReference>
<feature type="domain" description="Thioredoxin" evidence="1">
    <location>
        <begin position="125"/>
        <end position="266"/>
    </location>
</feature>
<sequence length="438" mass="50018">MIKKVIVTVIVISIYSVSFSQILIKNPKNGSSNYLGDLVKIELKDSLSIFHFDKKTNDSIAYKLNNNFFIQTEIDTSKFFLLRVKNIKHKPNKENGYTYVIDFPAINRQAKIINIMYEEDSKGSWKAQSKNYATLLSDVEIKQINKSELEQKTFSKNSFKRTLLDAKEQNKNILLYFTAGWCYPCKWMDKYIFSHEEVHDNIISDFITLKVDVDSQKGEKLRQIYSGEGIPNFFILNSDGGILKKRVGSMKKSEFLDFLLVDNFTQPRKPKIKTKKTITKDIGIGLRLGLTNNNINNLSNTKSRTGITIDALYSIDYNRRYLIRTGLGFSSKGTDGLAVNYLKIPLEFGYSIYKGSLFDLPGAIRLIGAPYYAIRLNKDGLGISNNDYGVRFGISPQIGDFTELEFEIYYEYGMNDLFESISGKQNNRSFGLSLSLTL</sequence>
<dbReference type="OrthoDB" id="981626at2"/>
<dbReference type="AlphaFoldDB" id="A0A3D9H3S7"/>
<dbReference type="InterPro" id="IPR036249">
    <property type="entry name" value="Thioredoxin-like_sf"/>
</dbReference>
<evidence type="ECO:0000313" key="3">
    <source>
        <dbReference type="Proteomes" id="UP000256629"/>
    </source>
</evidence>
<dbReference type="Gene3D" id="3.40.30.10">
    <property type="entry name" value="Glutaredoxin"/>
    <property type="match status" value="1"/>
</dbReference>
<dbReference type="Proteomes" id="UP000256629">
    <property type="component" value="Unassembled WGS sequence"/>
</dbReference>
<dbReference type="SUPFAM" id="SSF52833">
    <property type="entry name" value="Thioredoxin-like"/>
    <property type="match status" value="1"/>
</dbReference>
<dbReference type="Pfam" id="PF13899">
    <property type="entry name" value="Thioredoxin_7"/>
    <property type="match status" value="1"/>
</dbReference>
<comment type="caution">
    <text evidence="2">The sequence shown here is derived from an EMBL/GenBank/DDBJ whole genome shotgun (WGS) entry which is preliminary data.</text>
</comment>